<name>A0A2T5IZG6_9GAMM</name>
<dbReference type="Proteomes" id="UP000244223">
    <property type="component" value="Unassembled WGS sequence"/>
</dbReference>
<evidence type="ECO:0000256" key="1">
    <source>
        <dbReference type="SAM" id="Coils"/>
    </source>
</evidence>
<feature type="coiled-coil region" evidence="1">
    <location>
        <begin position="99"/>
        <end position="157"/>
    </location>
</feature>
<feature type="region of interest" description="Disordered" evidence="2">
    <location>
        <begin position="207"/>
        <end position="227"/>
    </location>
</feature>
<keyword evidence="4" id="KW-1185">Reference proteome</keyword>
<dbReference type="EMBL" id="QAON01000007">
    <property type="protein sequence ID" value="PTQ89346.1"/>
    <property type="molecule type" value="Genomic_DNA"/>
</dbReference>
<sequence length="227" mass="26077">MNDDNKYSLMNDISESWEDLEKLVKQKAEQTLNRLDEARLRLDDAIASAKAAGHESAREAVKEAKEAFKLAKSDWMRVKVETSIADLREQTEKRLQVFAESLEKRREQEIEKNVEALRRRLLQRDEDRIAAKRVKEAGKVEASVEKLLNRLESIEKKTEDSVPAASIALQLGLQVSKQVGMGKLARRAARQADELSVEVNKTLREVLPRHQTQKKWDTQFPEDEELS</sequence>
<accession>A0A2T5IZG6</accession>
<evidence type="ECO:0000313" key="3">
    <source>
        <dbReference type="EMBL" id="PTQ89346.1"/>
    </source>
</evidence>
<proteinExistence type="predicted"/>
<reference evidence="3 4" key="1">
    <citation type="submission" date="2018-04" db="EMBL/GenBank/DDBJ databases">
        <title>Genomic Encyclopedia of Archaeal and Bacterial Type Strains, Phase II (KMG-II): from individual species to whole genera.</title>
        <authorList>
            <person name="Goeker M."/>
        </authorList>
    </citation>
    <scope>NUCLEOTIDE SEQUENCE [LARGE SCALE GENOMIC DNA]</scope>
    <source>
        <strain evidence="3 4">DSM 5822</strain>
    </source>
</reference>
<dbReference type="AlphaFoldDB" id="A0A2T5IZG6"/>
<dbReference type="RefSeq" id="WP_107865673.1">
    <property type="nucleotide sequence ID" value="NZ_QAON01000007.1"/>
</dbReference>
<organism evidence="3 4">
    <name type="scientific">Agitococcus lubricus</name>
    <dbReference type="NCBI Taxonomy" id="1077255"/>
    <lineage>
        <taxon>Bacteria</taxon>
        <taxon>Pseudomonadati</taxon>
        <taxon>Pseudomonadota</taxon>
        <taxon>Gammaproteobacteria</taxon>
        <taxon>Moraxellales</taxon>
        <taxon>Moraxellaceae</taxon>
        <taxon>Agitococcus</taxon>
    </lineage>
</organism>
<evidence type="ECO:0000256" key="2">
    <source>
        <dbReference type="SAM" id="MobiDB-lite"/>
    </source>
</evidence>
<dbReference type="OrthoDB" id="9828925at2"/>
<protein>
    <submittedName>
        <fullName evidence="3">Uncharacterized protein</fullName>
    </submittedName>
</protein>
<gene>
    <name evidence="3" type="ORF">C8N29_10779</name>
</gene>
<keyword evidence="1" id="KW-0175">Coiled coil</keyword>
<comment type="caution">
    <text evidence="3">The sequence shown here is derived from an EMBL/GenBank/DDBJ whole genome shotgun (WGS) entry which is preliminary data.</text>
</comment>
<feature type="coiled-coil region" evidence="1">
    <location>
        <begin position="25"/>
        <end position="74"/>
    </location>
</feature>
<evidence type="ECO:0000313" key="4">
    <source>
        <dbReference type="Proteomes" id="UP000244223"/>
    </source>
</evidence>